<evidence type="ECO:0000256" key="12">
    <source>
        <dbReference type="RuleBase" id="RU003661"/>
    </source>
</evidence>
<evidence type="ECO:0000256" key="1">
    <source>
        <dbReference type="ARBA" id="ARBA00004304"/>
    </source>
</evidence>
<evidence type="ECO:0000256" key="8">
    <source>
        <dbReference type="ARBA" id="ARBA00022989"/>
    </source>
</evidence>
<comment type="similarity">
    <text evidence="2 12">Belongs to the ATPase protein 8 family.</text>
</comment>
<evidence type="ECO:0000313" key="15">
    <source>
        <dbReference type="EMBL" id="ATU74607.1"/>
    </source>
</evidence>
<evidence type="ECO:0000256" key="11">
    <source>
        <dbReference type="ARBA" id="ARBA00023136"/>
    </source>
</evidence>
<keyword evidence="11 13" id="KW-0472">Membrane</keyword>
<dbReference type="EMBL" id="KY656900">
    <property type="protein sequence ID" value="ATU74620.1"/>
    <property type="molecule type" value="Genomic_DNA"/>
</dbReference>
<dbReference type="GO" id="GO:0015078">
    <property type="term" value="F:proton transmembrane transporter activity"/>
    <property type="evidence" value="ECO:0007669"/>
    <property type="project" value="InterPro"/>
</dbReference>
<keyword evidence="5 12" id="KW-0138">CF(0)</keyword>
<evidence type="ECO:0000256" key="6">
    <source>
        <dbReference type="ARBA" id="ARBA00022692"/>
    </source>
</evidence>
<dbReference type="InterPro" id="IPR001421">
    <property type="entry name" value="ATP8_metazoa"/>
</dbReference>
<dbReference type="GO" id="GO:0045259">
    <property type="term" value="C:proton-transporting ATP synthase complex"/>
    <property type="evidence" value="ECO:0007669"/>
    <property type="project" value="UniProtKB-KW"/>
</dbReference>
<reference evidence="14" key="2">
    <citation type="journal article" date="2012" name="PLoS ONE">
        <title>The Multipartite Mitochondrial Genome of Liposcelis bostrychophila: Insights into the Evolution of Mitochondrial Genomes in Bilateral Animals.</title>
        <authorList>
            <person name="Wei D.-D."/>
            <person name="Shao R."/>
            <person name="Yuan M.-L."/>
            <person name="Dou W."/>
            <person name="Barker S.C."/>
            <person name="Wang J.-J."/>
        </authorList>
    </citation>
    <scope>NUCLEOTIDE SEQUENCE</scope>
    <source>
        <strain evidence="14">Beibei</strain>
    </source>
</reference>
<evidence type="ECO:0000256" key="7">
    <source>
        <dbReference type="ARBA" id="ARBA00022781"/>
    </source>
</evidence>
<organism evidence="14">
    <name type="scientific">Liposcelis bostrychophila</name>
    <name type="common">Booklouse</name>
    <dbReference type="NCBI Taxonomy" id="185214"/>
    <lineage>
        <taxon>Eukaryota</taxon>
        <taxon>Metazoa</taxon>
        <taxon>Ecdysozoa</taxon>
        <taxon>Arthropoda</taxon>
        <taxon>Hexapoda</taxon>
        <taxon>Insecta</taxon>
        <taxon>Pterygota</taxon>
        <taxon>Neoptera</taxon>
        <taxon>Paraneoptera</taxon>
        <taxon>Psocodea</taxon>
        <taxon>Troctomorpha</taxon>
        <taxon>Liposcelidetae</taxon>
        <taxon>Liposcelididae</taxon>
        <taxon>Liposcelis</taxon>
    </lineage>
</organism>
<keyword evidence="6 12" id="KW-0812">Transmembrane</keyword>
<protein>
    <recommendedName>
        <fullName evidence="12">ATP synthase complex subunit 8</fullName>
    </recommendedName>
</protein>
<dbReference type="GO" id="GO:0031966">
    <property type="term" value="C:mitochondrial membrane"/>
    <property type="evidence" value="ECO:0007669"/>
    <property type="project" value="UniProtKB-SubCell"/>
</dbReference>
<evidence type="ECO:0000313" key="16">
    <source>
        <dbReference type="EMBL" id="ATU74620.1"/>
    </source>
</evidence>
<keyword evidence="9 12" id="KW-0406">Ion transport</keyword>
<evidence type="ECO:0000256" key="5">
    <source>
        <dbReference type="ARBA" id="ARBA00022547"/>
    </source>
</evidence>
<evidence type="ECO:0000256" key="9">
    <source>
        <dbReference type="ARBA" id="ARBA00023065"/>
    </source>
</evidence>
<dbReference type="Pfam" id="PF00895">
    <property type="entry name" value="ATP-synt_8"/>
    <property type="match status" value="1"/>
</dbReference>
<evidence type="ECO:0000256" key="4">
    <source>
        <dbReference type="ARBA" id="ARBA00022448"/>
    </source>
</evidence>
<evidence type="ECO:0000313" key="14">
    <source>
        <dbReference type="EMBL" id="AEP83129.1"/>
    </source>
</evidence>
<keyword evidence="4 12" id="KW-0813">Transport</keyword>
<evidence type="ECO:0000256" key="13">
    <source>
        <dbReference type="SAM" id="Phobius"/>
    </source>
</evidence>
<evidence type="ECO:0000256" key="3">
    <source>
        <dbReference type="ARBA" id="ARBA00011291"/>
    </source>
</evidence>
<evidence type="ECO:0000256" key="2">
    <source>
        <dbReference type="ARBA" id="ARBA00008892"/>
    </source>
</evidence>
<comment type="subcellular location">
    <subcellularLocation>
        <location evidence="1 12">Mitochondrion membrane</location>
        <topology evidence="1 12">Single-pass membrane protein</topology>
    </subcellularLocation>
</comment>
<reference evidence="14" key="1">
    <citation type="submission" date="2011-09" db="EMBL/GenBank/DDBJ databases">
        <authorList>
            <person name="Wei D.D."/>
            <person name="Shao R."/>
            <person name="Yuan M.L."/>
            <person name="Dou W."/>
            <person name="Barker S.C."/>
            <person name="Wang J.J."/>
        </authorList>
    </citation>
    <scope>NUCLEOTIDE SEQUENCE</scope>
    <source>
        <strain evidence="14">Beibei</strain>
    </source>
</reference>
<reference evidence="15" key="3">
    <citation type="submission" date="2017-02" db="EMBL/GenBank/DDBJ databases">
        <title>Mitochondrial genome organization varies among different groups of the booklouse, Liposcelis bostrychophila.</title>
        <authorList>
            <person name="Feng S.Q."/>
            <person name="Yang Q.Q."/>
            <person name="Li Z.H."/>
        </authorList>
    </citation>
    <scope>NUCLEOTIDE SEQUENCE</scope>
    <source>
        <strain evidence="15">HR</strain>
        <strain evidence="16">KS</strain>
    </source>
</reference>
<dbReference type="EMBL" id="KY656898">
    <property type="protein sequence ID" value="ATU74607.1"/>
    <property type="molecule type" value="Genomic_DNA"/>
</dbReference>
<gene>
    <name evidence="14" type="primary">ATP8</name>
    <name evidence="15" type="synonym">atp8</name>
</gene>
<keyword evidence="8 13" id="KW-1133">Transmembrane helix</keyword>
<comment type="subunit">
    <text evidence="3">F-type ATPases have 2 components, CF(1) - the catalytic core - and CF(0) - the membrane proton channel.</text>
</comment>
<dbReference type="EMBL" id="JN645276">
    <property type="protein sequence ID" value="AEP83129.1"/>
    <property type="molecule type" value="Genomic_DNA"/>
</dbReference>
<keyword evidence="10 12" id="KW-0496">Mitochondrion</keyword>
<evidence type="ECO:0000256" key="10">
    <source>
        <dbReference type="ARBA" id="ARBA00023128"/>
    </source>
</evidence>
<proteinExistence type="inferred from homology"/>
<dbReference type="GO" id="GO:0015986">
    <property type="term" value="P:proton motive force-driven ATP synthesis"/>
    <property type="evidence" value="ECO:0007669"/>
    <property type="project" value="InterPro"/>
</dbReference>
<accession>H9M5M2</accession>
<feature type="transmembrane region" description="Helical" evidence="13">
    <location>
        <begin position="6"/>
        <end position="29"/>
    </location>
</feature>
<name>H9M5M2_LIPBO</name>
<dbReference type="AlphaFoldDB" id="H9M5M2"/>
<geneLocation type="mitochondrion" evidence="14"/>
<keyword evidence="7 12" id="KW-0375">Hydrogen ion transport</keyword>
<sequence length="51" mass="6215">MPQMAPLWWLGSLIFMFFGLTILFQILYYTTEISTLEKFNDKITFFNFWPI</sequence>